<feature type="chain" id="PRO_5029509361" evidence="1">
    <location>
        <begin position="27"/>
        <end position="498"/>
    </location>
</feature>
<dbReference type="Gene3D" id="2.120.10.30">
    <property type="entry name" value="TolB, C-terminal domain"/>
    <property type="match status" value="1"/>
</dbReference>
<dbReference type="InterPro" id="IPR013783">
    <property type="entry name" value="Ig-like_fold"/>
</dbReference>
<dbReference type="SUPFAM" id="SSF69304">
    <property type="entry name" value="Tricorn protease N-terminal domain"/>
    <property type="match status" value="1"/>
</dbReference>
<name>A0A7K1GP93_9FLAO</name>
<keyword evidence="1" id="KW-0732">Signal</keyword>
<dbReference type="EMBL" id="WMJY01000031">
    <property type="protein sequence ID" value="MTH30570.1"/>
    <property type="molecule type" value="Genomic_DNA"/>
</dbReference>
<dbReference type="InterPro" id="IPR013784">
    <property type="entry name" value="Carb-bd-like_fold"/>
</dbReference>
<gene>
    <name evidence="2" type="ORF">GJV77_11745</name>
</gene>
<evidence type="ECO:0000313" key="3">
    <source>
        <dbReference type="Proteomes" id="UP000488936"/>
    </source>
</evidence>
<dbReference type="PANTHER" id="PTHR36842">
    <property type="entry name" value="PROTEIN TOLB HOMOLOG"/>
    <property type="match status" value="1"/>
</dbReference>
<organism evidence="2 3">
    <name type="scientific">Myroides pelagicus</name>
    <dbReference type="NCBI Taxonomy" id="270914"/>
    <lineage>
        <taxon>Bacteria</taxon>
        <taxon>Pseudomonadati</taxon>
        <taxon>Bacteroidota</taxon>
        <taxon>Flavobacteriia</taxon>
        <taxon>Flavobacteriales</taxon>
        <taxon>Flavobacteriaceae</taxon>
        <taxon>Myroides</taxon>
    </lineage>
</organism>
<sequence length="498" mass="56160">MKHLAIKFSLIMFSFLFLYSCSEDYADESLTGSVMGKVVMAESNTPLTNVKIETSPSSTTVFTDEKGNFVLQTLKQGEYSVKAEVKGYTTAFKGVSVYPGKTSNVVFELSPAKNTQPVPSTPSLINPSENQVVKSTSIVFKWSSKDKDKSKHIYSLTLKNDSDETQQTFTGIKDTIFEYNNLKLGVKYFWQITVEDKVNNPVKSEMGSFSIYKAPKDNRFFYTKKIKDNLVIFSSDENGNEFQLTDSENNSFRPVKNQTANKIAFFRTNTTELDIYTMDTDGSNVKKITSSVRPNGFNLNEITFSWPMNSNQIYFANFDKLYAINSNGQGLQLLYQTPNGAFISEIDVSVDQQRIALKTNNALGYQVHIYCIDFSGNHLFTVLKDKPGASSGLQLSSSADKVVYAYDLSGVENRDYRRMNSRIFIYDSNSNQSTEISAEIEAGTNDLEPRFSPNEAYVIFTNTSNDGRSPKDIYVKELNSLLKTRVEKFKNAAMPYWN</sequence>
<evidence type="ECO:0000313" key="2">
    <source>
        <dbReference type="EMBL" id="MTH30570.1"/>
    </source>
</evidence>
<dbReference type="PANTHER" id="PTHR36842:SF1">
    <property type="entry name" value="PROTEIN TOLB"/>
    <property type="match status" value="1"/>
</dbReference>
<dbReference type="OrthoDB" id="9815657at2"/>
<keyword evidence="3" id="KW-1185">Reference proteome</keyword>
<evidence type="ECO:0000256" key="1">
    <source>
        <dbReference type="SAM" id="SignalP"/>
    </source>
</evidence>
<dbReference type="PROSITE" id="PS51257">
    <property type="entry name" value="PROKAR_LIPOPROTEIN"/>
    <property type="match status" value="1"/>
</dbReference>
<dbReference type="Gene3D" id="2.60.40.1120">
    <property type="entry name" value="Carboxypeptidase-like, regulatory domain"/>
    <property type="match status" value="1"/>
</dbReference>
<dbReference type="Gene3D" id="2.60.40.10">
    <property type="entry name" value="Immunoglobulins"/>
    <property type="match status" value="1"/>
</dbReference>
<dbReference type="SUPFAM" id="SSF49452">
    <property type="entry name" value="Starch-binding domain-like"/>
    <property type="match status" value="1"/>
</dbReference>
<accession>A0A7K1GP93</accession>
<dbReference type="InterPro" id="IPR036116">
    <property type="entry name" value="FN3_sf"/>
</dbReference>
<comment type="caution">
    <text evidence="2">The sequence shown here is derived from an EMBL/GenBank/DDBJ whole genome shotgun (WGS) entry which is preliminary data.</text>
</comment>
<proteinExistence type="predicted"/>
<protein>
    <submittedName>
        <fullName evidence="2">PEGA domain-containing protein</fullName>
    </submittedName>
</protein>
<dbReference type="Pfam" id="PF13620">
    <property type="entry name" value="CarboxypepD_reg"/>
    <property type="match status" value="1"/>
</dbReference>
<dbReference type="InterPro" id="IPR011042">
    <property type="entry name" value="6-blade_b-propeller_TolB-like"/>
</dbReference>
<feature type="signal peptide" evidence="1">
    <location>
        <begin position="1"/>
        <end position="26"/>
    </location>
</feature>
<dbReference type="SUPFAM" id="SSF49265">
    <property type="entry name" value="Fibronectin type III"/>
    <property type="match status" value="1"/>
</dbReference>
<dbReference type="GO" id="GO:0030246">
    <property type="term" value="F:carbohydrate binding"/>
    <property type="evidence" value="ECO:0007669"/>
    <property type="project" value="InterPro"/>
</dbReference>
<dbReference type="AlphaFoldDB" id="A0A7K1GP93"/>
<dbReference type="Proteomes" id="UP000488936">
    <property type="component" value="Unassembled WGS sequence"/>
</dbReference>
<reference evidence="2 3" key="1">
    <citation type="journal article" date="2006" name="Int. J. Syst. Evol. Microbiol.">
        <title>Myroides pelagicus sp. nov., isolated from seawater in Thailand.</title>
        <authorList>
            <person name="Yoon J."/>
            <person name="Maneerat S."/>
            <person name="Kawai F."/>
            <person name="Yokota A."/>
        </authorList>
    </citation>
    <scope>NUCLEOTIDE SEQUENCE [LARGE SCALE GENOMIC DNA]</scope>
    <source>
        <strain evidence="2 3">SM1T</strain>
    </source>
</reference>